<gene>
    <name evidence="1" type="ORF">F2Q68_00031427</name>
    <name evidence="2" type="ORF">F2Q70_00036248</name>
</gene>
<evidence type="ECO:0000313" key="1">
    <source>
        <dbReference type="EMBL" id="KAF2540911.1"/>
    </source>
</evidence>
<comment type="caution">
    <text evidence="1">The sequence shown here is derived from an EMBL/GenBank/DDBJ whole genome shotgun (WGS) entry which is preliminary data.</text>
</comment>
<dbReference type="PANTHER" id="PTHR33067">
    <property type="entry name" value="RNA-DIRECTED DNA POLYMERASE-RELATED"/>
    <property type="match status" value="1"/>
</dbReference>
<accession>A0A8S9G5Q2</accession>
<dbReference type="InterPro" id="IPR021109">
    <property type="entry name" value="Peptidase_aspartic_dom_sf"/>
</dbReference>
<proteinExistence type="predicted"/>
<evidence type="ECO:0008006" key="4">
    <source>
        <dbReference type="Google" id="ProtNLM"/>
    </source>
</evidence>
<reference evidence="1" key="1">
    <citation type="submission" date="2019-12" db="EMBL/GenBank/DDBJ databases">
        <title>Genome sequencing and annotation of Brassica cretica.</title>
        <authorList>
            <person name="Studholme D.J."/>
            <person name="Sarris P.F."/>
        </authorList>
    </citation>
    <scope>NUCLEOTIDE SEQUENCE</scope>
    <source>
        <strain evidence="1">PFS-001/15</strain>
        <strain evidence="2">PFS-102/07</strain>
        <tissue evidence="1">Leaf</tissue>
    </source>
</reference>
<dbReference type="EMBL" id="QGKY02000246">
    <property type="protein sequence ID" value="KAF2583763.1"/>
    <property type="molecule type" value="Genomic_DNA"/>
</dbReference>
<dbReference type="CDD" id="cd00303">
    <property type="entry name" value="retropepsin_like"/>
    <property type="match status" value="1"/>
</dbReference>
<dbReference type="EMBL" id="QGKW02002005">
    <property type="protein sequence ID" value="KAF2540911.1"/>
    <property type="molecule type" value="Genomic_DNA"/>
</dbReference>
<sequence length="450" mass="50826">MQQTINAQQVAQQAAAELAAQFLDYMTSSSLTKNKENDRSKNVNSIHDLAAKVDQLIKRNQSQVFIMEEAAPENNALDVTPEADNTVDDQQEVSYVKGQGWQYKNYHPNPNVRNNAHLFAYPKLDKPAQHNQFQNQKQQTAQQVAPAPTTAPLDELKGLGMMMQQLFQGQQVQAKALNQVTTDINNRMDNMFTELSTKYDTVASHIRKMDAQIAQTAKSVKKHQSTLPGESVMNPRVDHCNATELRLTAPDEPTEIPPVRVYLPKIPYPIPPRHFMDPISAEQLAGFRKMGRRLPQNISFEHAWEIRPLHMFFKNFRETQEEINALFTESLTPEALCDSGSSVNLVSKVIVNELGIVDVEHSLLTLAFANSYTTVPYSTIRNLPGQVGDCIIHSEFQVVEMSKDYQMPLIFGRSFMVTVGEIIDLPNKRVFFSNISKKVFYKAVSTKSQI</sequence>
<organism evidence="1 3">
    <name type="scientific">Brassica cretica</name>
    <name type="common">Mustard</name>
    <dbReference type="NCBI Taxonomy" id="69181"/>
    <lineage>
        <taxon>Eukaryota</taxon>
        <taxon>Viridiplantae</taxon>
        <taxon>Streptophyta</taxon>
        <taxon>Embryophyta</taxon>
        <taxon>Tracheophyta</taxon>
        <taxon>Spermatophyta</taxon>
        <taxon>Magnoliopsida</taxon>
        <taxon>eudicotyledons</taxon>
        <taxon>Gunneridae</taxon>
        <taxon>Pentapetalae</taxon>
        <taxon>rosids</taxon>
        <taxon>malvids</taxon>
        <taxon>Brassicales</taxon>
        <taxon>Brassicaceae</taxon>
        <taxon>Brassiceae</taxon>
        <taxon>Brassica</taxon>
    </lineage>
</organism>
<dbReference type="AlphaFoldDB" id="A0A8S9G5Q2"/>
<dbReference type="PANTHER" id="PTHR33067:SF31">
    <property type="entry name" value="RNA-DIRECTED DNA POLYMERASE"/>
    <property type="match status" value="1"/>
</dbReference>
<dbReference type="Gene3D" id="2.40.70.10">
    <property type="entry name" value="Acid Proteases"/>
    <property type="match status" value="1"/>
</dbReference>
<name>A0A8S9G5Q2_BRACR</name>
<protein>
    <recommendedName>
        <fullName evidence="4">Aspartic peptidase DDI1-type domain-containing protein</fullName>
    </recommendedName>
</protein>
<dbReference type="Proteomes" id="UP000712281">
    <property type="component" value="Unassembled WGS sequence"/>
</dbReference>
<evidence type="ECO:0000313" key="3">
    <source>
        <dbReference type="Proteomes" id="UP000712281"/>
    </source>
</evidence>
<evidence type="ECO:0000313" key="2">
    <source>
        <dbReference type="EMBL" id="KAF2583763.1"/>
    </source>
</evidence>